<dbReference type="EMBL" id="LIYD01000005">
    <property type="protein sequence ID" value="KOS04750.1"/>
    <property type="molecule type" value="Genomic_DNA"/>
</dbReference>
<name>A0A0M9VGR9_9FLAO</name>
<evidence type="ECO:0000313" key="5">
    <source>
        <dbReference type="Proteomes" id="UP000037755"/>
    </source>
</evidence>
<dbReference type="InterPro" id="IPR003010">
    <property type="entry name" value="C-N_Hydrolase"/>
</dbReference>
<sequence>MKIAVASPSIPHSLKDGLIELEKHVKQAAAQGVKIICFPESFLPGYPGMPYTSEDRTKERLEAALEKVCAVAAENNITVIVPMDWHENGQLLNVAFVVSANGKVLGYQAKTQLDPSEDAIWVPGTKRRVFEIDGLIFGISICHEGFRYPETVRFAVRNGAQVVFHPFFAGSDTEGVELTEYGAKTNPYYEKAQMVRALENTVYIATSNYASRYSEAASAIIAASGQCIAHAAYGEPGITVADIDLELATGFLAGRYKPESY</sequence>
<dbReference type="OrthoDB" id="9811121at2"/>
<gene>
    <name evidence="4" type="ORF">AM493_00825</name>
</gene>
<keyword evidence="5" id="KW-1185">Reference proteome</keyword>
<dbReference type="SUPFAM" id="SSF56317">
    <property type="entry name" value="Carbon-nitrogen hydrolase"/>
    <property type="match status" value="1"/>
</dbReference>
<reference evidence="4 5" key="1">
    <citation type="submission" date="2015-08" db="EMBL/GenBank/DDBJ databases">
        <title>Whole genome sequence of Flavobacterium akiainvivens IK-1T, from decaying Wikstroemia oahuensis, an endemic Hawaiian shrub.</title>
        <authorList>
            <person name="Wan X."/>
            <person name="Hou S."/>
            <person name="Saito J."/>
            <person name="Donachie S."/>
        </authorList>
    </citation>
    <scope>NUCLEOTIDE SEQUENCE [LARGE SCALE GENOMIC DNA]</scope>
    <source>
        <strain evidence="4 5">IK-1</strain>
    </source>
</reference>
<feature type="domain" description="CN hydrolase" evidence="3">
    <location>
        <begin position="1"/>
        <end position="245"/>
    </location>
</feature>
<evidence type="ECO:0000313" key="4">
    <source>
        <dbReference type="EMBL" id="KOS04750.1"/>
    </source>
</evidence>
<dbReference type="Gene3D" id="3.60.110.10">
    <property type="entry name" value="Carbon-nitrogen hydrolase"/>
    <property type="match status" value="1"/>
</dbReference>
<proteinExistence type="predicted"/>
<dbReference type="PROSITE" id="PS50263">
    <property type="entry name" value="CN_HYDROLASE"/>
    <property type="match status" value="1"/>
</dbReference>
<dbReference type="Pfam" id="PF00795">
    <property type="entry name" value="CN_hydrolase"/>
    <property type="match status" value="1"/>
</dbReference>
<keyword evidence="1 4" id="KW-0378">Hydrolase</keyword>
<accession>A0A0M9VGR9</accession>
<comment type="caution">
    <text evidence="4">The sequence shown here is derived from an EMBL/GenBank/DDBJ whole genome shotgun (WGS) entry which is preliminary data.</text>
</comment>
<evidence type="ECO:0000256" key="2">
    <source>
        <dbReference type="PROSITE-ProRule" id="PRU10139"/>
    </source>
</evidence>
<dbReference type="InterPro" id="IPR000132">
    <property type="entry name" value="Nitrilase/CN_hydratase_CS"/>
</dbReference>
<dbReference type="PROSITE" id="PS00920">
    <property type="entry name" value="NITRIL_CHT_1"/>
    <property type="match status" value="1"/>
</dbReference>
<dbReference type="GO" id="GO:0000257">
    <property type="term" value="F:nitrilase activity"/>
    <property type="evidence" value="ECO:0007669"/>
    <property type="project" value="UniProtKB-ARBA"/>
</dbReference>
<dbReference type="PANTHER" id="PTHR43674">
    <property type="entry name" value="NITRILASE C965.09-RELATED"/>
    <property type="match status" value="1"/>
</dbReference>
<dbReference type="STRING" id="1202724.AM493_00825"/>
<dbReference type="CDD" id="cd07197">
    <property type="entry name" value="nitrilase"/>
    <property type="match status" value="1"/>
</dbReference>
<evidence type="ECO:0000256" key="1">
    <source>
        <dbReference type="ARBA" id="ARBA00022801"/>
    </source>
</evidence>
<dbReference type="PATRIC" id="fig|1202724.3.peg.162"/>
<evidence type="ECO:0000259" key="3">
    <source>
        <dbReference type="PROSITE" id="PS50263"/>
    </source>
</evidence>
<dbReference type="GO" id="GO:0016811">
    <property type="term" value="F:hydrolase activity, acting on carbon-nitrogen (but not peptide) bonds, in linear amides"/>
    <property type="evidence" value="ECO:0007669"/>
    <property type="project" value="UniProtKB-ARBA"/>
</dbReference>
<dbReference type="Proteomes" id="UP000037755">
    <property type="component" value="Unassembled WGS sequence"/>
</dbReference>
<dbReference type="InterPro" id="IPR036526">
    <property type="entry name" value="C-N_Hydrolase_sf"/>
</dbReference>
<dbReference type="InterPro" id="IPR050345">
    <property type="entry name" value="Aliph_Amidase/BUP"/>
</dbReference>
<dbReference type="RefSeq" id="WP_054405784.1">
    <property type="nucleotide sequence ID" value="NZ_FOYA01000013.1"/>
</dbReference>
<feature type="active site" description="Proton acceptor" evidence="2">
    <location>
        <position position="40"/>
    </location>
</feature>
<organism evidence="4 5">
    <name type="scientific">Flavobacterium akiainvivens</name>
    <dbReference type="NCBI Taxonomy" id="1202724"/>
    <lineage>
        <taxon>Bacteria</taxon>
        <taxon>Pseudomonadati</taxon>
        <taxon>Bacteroidota</taxon>
        <taxon>Flavobacteriia</taxon>
        <taxon>Flavobacteriales</taxon>
        <taxon>Flavobacteriaceae</taxon>
        <taxon>Flavobacterium</taxon>
    </lineage>
</organism>
<protein>
    <submittedName>
        <fullName evidence="4">Amidohydrolase</fullName>
    </submittedName>
</protein>
<dbReference type="AlphaFoldDB" id="A0A0M9VGR9"/>
<dbReference type="PANTHER" id="PTHR43674:SF2">
    <property type="entry name" value="BETA-UREIDOPROPIONASE"/>
    <property type="match status" value="1"/>
</dbReference>